<dbReference type="AlphaFoldDB" id="A0A699JIX7"/>
<sequence>MDENIDSSSFDQIQSPQYPVIHHLCQADVEEVLHDKEKFMQDTQTFLEKFTRFSLGYTPRVLTIAWDRIYNIKYVFTEPKEIPELIYKLREDVRNIRKEEYLEKFPDEVTTFLQTEEPEYSLSMGYEHLNTTPKTESDEIIKSGVEKLVPIPREYAVTSEDKSECDVPDFEDSSTFDVCEDHYEILSDSNNDDISSDDDTFEDIEYVEASPLNLELVSLEEENDVHQEEEEFNLEDIQDVILREKLLSLNHLITNIKSLNENHTHDHTRSGSTTTHANNSLPEYESFCFEIEPDQERLTSVIMKNISDDSTNEPLLEEVDLFLASDNSIPSGIKNFGYDSKGDICFLEELLVQDSVPSSKNELSDFDHHNNPSFPRPPLEPSDVEFDFDPN</sequence>
<proteinExistence type="predicted"/>
<gene>
    <name evidence="2" type="ORF">Tci_611764</name>
</gene>
<dbReference type="EMBL" id="BKCJ010417095">
    <property type="protein sequence ID" value="GFA39792.1"/>
    <property type="molecule type" value="Genomic_DNA"/>
</dbReference>
<reference evidence="2" key="1">
    <citation type="journal article" date="2019" name="Sci. Rep.">
        <title>Draft genome of Tanacetum cinerariifolium, the natural source of mosquito coil.</title>
        <authorList>
            <person name="Yamashiro T."/>
            <person name="Shiraishi A."/>
            <person name="Satake H."/>
            <person name="Nakayama K."/>
        </authorList>
    </citation>
    <scope>NUCLEOTIDE SEQUENCE</scope>
</reference>
<evidence type="ECO:0000313" key="2">
    <source>
        <dbReference type="EMBL" id="GFA39792.1"/>
    </source>
</evidence>
<comment type="caution">
    <text evidence="2">The sequence shown here is derived from an EMBL/GenBank/DDBJ whole genome shotgun (WGS) entry which is preliminary data.</text>
</comment>
<evidence type="ECO:0008006" key="3">
    <source>
        <dbReference type="Google" id="ProtNLM"/>
    </source>
</evidence>
<evidence type="ECO:0000256" key="1">
    <source>
        <dbReference type="SAM" id="MobiDB-lite"/>
    </source>
</evidence>
<protein>
    <recommendedName>
        <fullName evidence="3">Reverse transcriptase domain-containing protein</fullName>
    </recommendedName>
</protein>
<name>A0A699JIX7_TANCI</name>
<feature type="compositionally biased region" description="Acidic residues" evidence="1">
    <location>
        <begin position="382"/>
        <end position="391"/>
    </location>
</feature>
<accession>A0A699JIX7</accession>
<feature type="region of interest" description="Disordered" evidence="1">
    <location>
        <begin position="358"/>
        <end position="391"/>
    </location>
</feature>
<organism evidence="2">
    <name type="scientific">Tanacetum cinerariifolium</name>
    <name type="common">Dalmatian daisy</name>
    <name type="synonym">Chrysanthemum cinerariifolium</name>
    <dbReference type="NCBI Taxonomy" id="118510"/>
    <lineage>
        <taxon>Eukaryota</taxon>
        <taxon>Viridiplantae</taxon>
        <taxon>Streptophyta</taxon>
        <taxon>Embryophyta</taxon>
        <taxon>Tracheophyta</taxon>
        <taxon>Spermatophyta</taxon>
        <taxon>Magnoliopsida</taxon>
        <taxon>eudicotyledons</taxon>
        <taxon>Gunneridae</taxon>
        <taxon>Pentapetalae</taxon>
        <taxon>asterids</taxon>
        <taxon>campanulids</taxon>
        <taxon>Asterales</taxon>
        <taxon>Asteraceae</taxon>
        <taxon>Asteroideae</taxon>
        <taxon>Anthemideae</taxon>
        <taxon>Anthemidinae</taxon>
        <taxon>Tanacetum</taxon>
    </lineage>
</organism>